<evidence type="ECO:0000256" key="1">
    <source>
        <dbReference type="SAM" id="MobiDB-lite"/>
    </source>
</evidence>
<protein>
    <recommendedName>
        <fullName evidence="5">DUF3618 domain-containing protein</fullName>
    </recommendedName>
</protein>
<reference evidence="3" key="1">
    <citation type="submission" date="2021-10" db="EMBL/GenBank/DDBJ databases">
        <title>Loktanella gaetbuli sp. nov., isolated from a tidal flat.</title>
        <authorList>
            <person name="Park S."/>
            <person name="Yoon J.-H."/>
        </authorList>
    </citation>
    <scope>NUCLEOTIDE SEQUENCE</scope>
    <source>
        <strain evidence="3">TSTF-M6</strain>
    </source>
</reference>
<dbReference type="Proteomes" id="UP001138961">
    <property type="component" value="Unassembled WGS sequence"/>
</dbReference>
<evidence type="ECO:0000313" key="4">
    <source>
        <dbReference type="Proteomes" id="UP001138961"/>
    </source>
</evidence>
<evidence type="ECO:0000256" key="2">
    <source>
        <dbReference type="SAM" id="Phobius"/>
    </source>
</evidence>
<name>A0ABS8BW74_9RHOB</name>
<keyword evidence="4" id="KW-1185">Reference proteome</keyword>
<gene>
    <name evidence="3" type="ORF">LGQ03_11985</name>
</gene>
<evidence type="ECO:0008006" key="5">
    <source>
        <dbReference type="Google" id="ProtNLM"/>
    </source>
</evidence>
<dbReference type="RefSeq" id="WP_226748596.1">
    <property type="nucleotide sequence ID" value="NZ_JAJATZ010000005.1"/>
</dbReference>
<proteinExistence type="predicted"/>
<dbReference type="EMBL" id="JAJATZ010000005">
    <property type="protein sequence ID" value="MCB5199959.1"/>
    <property type="molecule type" value="Genomic_DNA"/>
</dbReference>
<feature type="region of interest" description="Disordered" evidence="1">
    <location>
        <begin position="157"/>
        <end position="196"/>
    </location>
</feature>
<feature type="region of interest" description="Disordered" evidence="1">
    <location>
        <begin position="1"/>
        <end position="24"/>
    </location>
</feature>
<feature type="transmembrane region" description="Helical" evidence="2">
    <location>
        <begin position="82"/>
        <end position="99"/>
    </location>
</feature>
<keyword evidence="2" id="KW-0812">Transmembrane</keyword>
<accession>A0ABS8BW74</accession>
<feature type="compositionally biased region" description="Basic and acidic residues" evidence="1">
    <location>
        <begin position="166"/>
        <end position="188"/>
    </location>
</feature>
<keyword evidence="2" id="KW-1133">Transmembrane helix</keyword>
<sequence length="196" mass="20779">MTDTRPTPAMVPGAPGDTASDTNSRIDDLRHRLAEGTEHLSEAARARVIAARERAISAQRSARRAMHDGSDAATDLFDRQPLVIGALAFALGAAVAALLPKTRTENSYLGAQRDALMDEAERIFQEESSRARAALDTAQTEMTSAARDVTDTAARAARSAVDDAAEAAKDAAHEVETKARSSAKEVKAKTKSAAKH</sequence>
<comment type="caution">
    <text evidence="3">The sequence shown here is derived from an EMBL/GenBank/DDBJ whole genome shotgun (WGS) entry which is preliminary data.</text>
</comment>
<organism evidence="3 4">
    <name type="scientific">Loktanella gaetbuli</name>
    <dbReference type="NCBI Taxonomy" id="2881335"/>
    <lineage>
        <taxon>Bacteria</taxon>
        <taxon>Pseudomonadati</taxon>
        <taxon>Pseudomonadota</taxon>
        <taxon>Alphaproteobacteria</taxon>
        <taxon>Rhodobacterales</taxon>
        <taxon>Roseobacteraceae</taxon>
        <taxon>Loktanella</taxon>
    </lineage>
</organism>
<keyword evidence="2" id="KW-0472">Membrane</keyword>
<evidence type="ECO:0000313" key="3">
    <source>
        <dbReference type="EMBL" id="MCB5199959.1"/>
    </source>
</evidence>